<dbReference type="CDD" id="cd16387">
    <property type="entry name" value="ParB_N_Srx"/>
    <property type="match status" value="1"/>
</dbReference>
<feature type="compositionally biased region" description="Polar residues" evidence="1">
    <location>
        <begin position="200"/>
        <end position="211"/>
    </location>
</feature>
<feature type="compositionally biased region" description="Basic and acidic residues" evidence="1">
    <location>
        <begin position="151"/>
        <end position="162"/>
    </location>
</feature>
<sequence length="299" mass="32435">MRRSTMRVIDGMHRLRAAQIRGHSEIAVRFFEGSEADAFVLAVESNAGHGLPLTLTERTAAAARIVLTHPEWADRAIASATGLSATTVGALRRSEGAESPAPAARIGRDGKVRPLSTEEGRRMAGSLITESPDAPLREIAKKAGISPGTVRDVRERLQRGEDPVPATRRSSKPGKQARLTGVAQDRPEGRGQVRPHEQSRSQLADGSSAPTPESAAEELTQVNLDVLFRNLCKDPSLRHTEMGRLLLRMLDMQLMGAKCWSGITQAIPAHRTEMVSAAATQCARAWEEFASELALRRFA</sequence>
<evidence type="ECO:0000313" key="2">
    <source>
        <dbReference type="EMBL" id="MBB5940263.1"/>
    </source>
</evidence>
<organism evidence="2 3">
    <name type="scientific">Streptomyces zagrosensis</name>
    <dbReference type="NCBI Taxonomy" id="1042984"/>
    <lineage>
        <taxon>Bacteria</taxon>
        <taxon>Bacillati</taxon>
        <taxon>Actinomycetota</taxon>
        <taxon>Actinomycetes</taxon>
        <taxon>Kitasatosporales</taxon>
        <taxon>Streptomycetaceae</taxon>
        <taxon>Streptomyces</taxon>
    </lineage>
</organism>
<proteinExistence type="predicted"/>
<dbReference type="SUPFAM" id="SSF110849">
    <property type="entry name" value="ParB/Sulfiredoxin"/>
    <property type="match status" value="1"/>
</dbReference>
<accession>A0A7W9V2F4</accession>
<comment type="caution">
    <text evidence="2">The sequence shown here is derived from an EMBL/GenBank/DDBJ whole genome shotgun (WGS) entry which is preliminary data.</text>
</comment>
<reference evidence="2 3" key="1">
    <citation type="submission" date="2020-08" db="EMBL/GenBank/DDBJ databases">
        <title>Genomic Encyclopedia of Type Strains, Phase III (KMG-III): the genomes of soil and plant-associated and newly described type strains.</title>
        <authorList>
            <person name="Whitman W."/>
        </authorList>
    </citation>
    <scope>NUCLEOTIDE SEQUENCE [LARGE SCALE GENOMIC DNA]</scope>
    <source>
        <strain evidence="2 3">CECT 8305</strain>
    </source>
</reference>
<name>A0A7W9V2F4_9ACTN</name>
<feature type="compositionally biased region" description="Basic and acidic residues" evidence="1">
    <location>
        <begin position="106"/>
        <end position="122"/>
    </location>
</feature>
<evidence type="ECO:0000256" key="1">
    <source>
        <dbReference type="SAM" id="MobiDB-lite"/>
    </source>
</evidence>
<evidence type="ECO:0000313" key="3">
    <source>
        <dbReference type="Proteomes" id="UP000588098"/>
    </source>
</evidence>
<dbReference type="InterPro" id="IPR036086">
    <property type="entry name" value="ParB/Sulfiredoxin_sf"/>
</dbReference>
<dbReference type="AlphaFoldDB" id="A0A7W9V2F4"/>
<keyword evidence="3" id="KW-1185">Reference proteome</keyword>
<dbReference type="Proteomes" id="UP000588098">
    <property type="component" value="Unassembled WGS sequence"/>
</dbReference>
<feature type="region of interest" description="Disordered" evidence="1">
    <location>
        <begin position="93"/>
        <end position="216"/>
    </location>
</feature>
<protein>
    <submittedName>
        <fullName evidence="2">ParB-like chromosome segregation protein Spo0J</fullName>
    </submittedName>
</protein>
<dbReference type="EMBL" id="JACHJL010000038">
    <property type="protein sequence ID" value="MBB5940263.1"/>
    <property type="molecule type" value="Genomic_DNA"/>
</dbReference>
<gene>
    <name evidence="2" type="ORF">FHS42_007361</name>
</gene>
<feature type="compositionally biased region" description="Basic and acidic residues" evidence="1">
    <location>
        <begin position="185"/>
        <end position="199"/>
    </location>
</feature>